<comment type="similarity">
    <text evidence="2 6">Belongs to the MIP/aquaporin (TC 1.A.8) family.</text>
</comment>
<dbReference type="EMBL" id="BSRI01000001">
    <property type="protein sequence ID" value="GLV54286.1"/>
    <property type="molecule type" value="Genomic_DNA"/>
</dbReference>
<dbReference type="InterPro" id="IPR000425">
    <property type="entry name" value="MIP"/>
</dbReference>
<feature type="transmembrane region" description="Helical" evidence="7">
    <location>
        <begin position="121"/>
        <end position="146"/>
    </location>
</feature>
<dbReference type="PRINTS" id="PR00783">
    <property type="entry name" value="MINTRINSICP"/>
</dbReference>
<keyword evidence="4 7" id="KW-1133">Transmembrane helix</keyword>
<dbReference type="Pfam" id="PF00230">
    <property type="entry name" value="MIP"/>
    <property type="match status" value="1"/>
</dbReference>
<feature type="transmembrane region" description="Helical" evidence="7">
    <location>
        <begin position="7"/>
        <end position="28"/>
    </location>
</feature>
<evidence type="ECO:0000256" key="5">
    <source>
        <dbReference type="ARBA" id="ARBA00023136"/>
    </source>
</evidence>
<keyword evidence="5 7" id="KW-0472">Membrane</keyword>
<dbReference type="PANTHER" id="PTHR19139:SF199">
    <property type="entry name" value="MIP17260P"/>
    <property type="match status" value="1"/>
</dbReference>
<name>A0ABQ6FKV8_9CHLR</name>
<evidence type="ECO:0000256" key="7">
    <source>
        <dbReference type="SAM" id="Phobius"/>
    </source>
</evidence>
<evidence type="ECO:0000313" key="9">
    <source>
        <dbReference type="Proteomes" id="UP001344906"/>
    </source>
</evidence>
<evidence type="ECO:0000256" key="3">
    <source>
        <dbReference type="ARBA" id="ARBA00022692"/>
    </source>
</evidence>
<dbReference type="SUPFAM" id="SSF81338">
    <property type="entry name" value="Aquaporin-like"/>
    <property type="match status" value="1"/>
</dbReference>
<dbReference type="InterPro" id="IPR023271">
    <property type="entry name" value="Aquaporin-like"/>
</dbReference>
<gene>
    <name evidence="8" type="ORF">KDH_11340</name>
</gene>
<protein>
    <recommendedName>
        <fullName evidence="10">Aquaporin</fullName>
    </recommendedName>
</protein>
<dbReference type="Proteomes" id="UP001344906">
    <property type="component" value="Unassembled WGS sequence"/>
</dbReference>
<comment type="subcellular location">
    <subcellularLocation>
        <location evidence="1">Membrane</location>
        <topology evidence="1">Multi-pass membrane protein</topology>
    </subcellularLocation>
</comment>
<evidence type="ECO:0000256" key="6">
    <source>
        <dbReference type="RuleBase" id="RU000477"/>
    </source>
</evidence>
<dbReference type="Gene3D" id="1.20.1080.10">
    <property type="entry name" value="Glycerol uptake facilitator protein"/>
    <property type="match status" value="1"/>
</dbReference>
<feature type="transmembrane region" description="Helical" evidence="7">
    <location>
        <begin position="48"/>
        <end position="69"/>
    </location>
</feature>
<keyword evidence="6" id="KW-0813">Transport</keyword>
<keyword evidence="3 6" id="KW-0812">Transmembrane</keyword>
<evidence type="ECO:0000256" key="1">
    <source>
        <dbReference type="ARBA" id="ARBA00004141"/>
    </source>
</evidence>
<organism evidence="8 9">
    <name type="scientific">Dictyobacter halimunensis</name>
    <dbReference type="NCBI Taxonomy" id="3026934"/>
    <lineage>
        <taxon>Bacteria</taxon>
        <taxon>Bacillati</taxon>
        <taxon>Chloroflexota</taxon>
        <taxon>Ktedonobacteria</taxon>
        <taxon>Ktedonobacterales</taxon>
        <taxon>Dictyobacteraceae</taxon>
        <taxon>Dictyobacter</taxon>
    </lineage>
</organism>
<evidence type="ECO:0000313" key="8">
    <source>
        <dbReference type="EMBL" id="GLV54286.1"/>
    </source>
</evidence>
<evidence type="ECO:0000256" key="4">
    <source>
        <dbReference type="ARBA" id="ARBA00022989"/>
    </source>
</evidence>
<dbReference type="PANTHER" id="PTHR19139">
    <property type="entry name" value="AQUAPORIN TRANSPORTER"/>
    <property type="match status" value="1"/>
</dbReference>
<comment type="caution">
    <text evidence="8">The sequence shown here is derived from an EMBL/GenBank/DDBJ whole genome shotgun (WGS) entry which is preliminary data.</text>
</comment>
<dbReference type="InterPro" id="IPR034294">
    <property type="entry name" value="Aquaporin_transptr"/>
</dbReference>
<evidence type="ECO:0008006" key="10">
    <source>
        <dbReference type="Google" id="ProtNLM"/>
    </source>
</evidence>
<feature type="transmembrane region" description="Helical" evidence="7">
    <location>
        <begin position="81"/>
        <end position="101"/>
    </location>
</feature>
<accession>A0ABQ6FKV8</accession>
<reference evidence="8 9" key="1">
    <citation type="submission" date="2023-02" db="EMBL/GenBank/DDBJ databases">
        <title>Dictyobacter halimunensis sp. nov., a new member of the class Ktedonobacteria from forest soil in a geothermal area.</title>
        <authorList>
            <person name="Rachmania M.K."/>
            <person name="Ningsih F."/>
            <person name="Sakai Y."/>
            <person name="Yabe S."/>
            <person name="Yokota A."/>
            <person name="Sjamsuridzal W."/>
        </authorList>
    </citation>
    <scope>NUCLEOTIDE SEQUENCE [LARGE SCALE GENOMIC DNA]</scope>
    <source>
        <strain evidence="8 9">S3.2.2.5</strain>
    </source>
</reference>
<sequence>MHQHDLVCYIASQLLGVVFGARLAVLVWGQRAASVHNGVTVPGVGYSIWSVFLTEMGCTYLLILAIFLFVSSCRLMHWTPLMTWMLVALIYWQVAPISGSSLNPARSFGPALVSWFWHAQWVYVLASPCGALLAVVLFRLLILAGINDVLTAKMFHAPRYRCIFQQVKATQINTDPDGPLIVSRNRTRVPG</sequence>
<evidence type="ECO:0000256" key="2">
    <source>
        <dbReference type="ARBA" id="ARBA00006175"/>
    </source>
</evidence>
<proteinExistence type="inferred from homology"/>
<keyword evidence="9" id="KW-1185">Reference proteome</keyword>